<dbReference type="RefSeq" id="WP_224055648.1">
    <property type="nucleotide sequence ID" value="NZ_AP025145.1"/>
</dbReference>
<evidence type="ECO:0000313" key="4">
    <source>
        <dbReference type="Proteomes" id="UP001156690"/>
    </source>
</evidence>
<dbReference type="Gene3D" id="3.40.30.10">
    <property type="entry name" value="Glutaredoxin"/>
    <property type="match status" value="1"/>
</dbReference>
<keyword evidence="1" id="KW-0676">Redox-active center</keyword>
<feature type="domain" description="Thioredoxin" evidence="2">
    <location>
        <begin position="23"/>
        <end position="249"/>
    </location>
</feature>
<dbReference type="GO" id="GO:0015036">
    <property type="term" value="F:disulfide oxidoreductase activity"/>
    <property type="evidence" value="ECO:0007669"/>
    <property type="project" value="UniProtKB-ARBA"/>
</dbReference>
<dbReference type="InterPro" id="IPR017937">
    <property type="entry name" value="Thioredoxin_CS"/>
</dbReference>
<gene>
    <name evidence="3" type="ORF">GCM10007932_53990</name>
</gene>
<comment type="caution">
    <text evidence="3">The sequence shown here is derived from an EMBL/GenBank/DDBJ whole genome shotgun (WGS) entry which is preliminary data.</text>
</comment>
<dbReference type="PANTHER" id="PTHR35272">
    <property type="entry name" value="THIOL:DISULFIDE INTERCHANGE PROTEIN DSBC-RELATED"/>
    <property type="match status" value="1"/>
</dbReference>
<dbReference type="InterPro" id="IPR013766">
    <property type="entry name" value="Thioredoxin_domain"/>
</dbReference>
<dbReference type="InterPro" id="IPR051470">
    <property type="entry name" value="Thiol:disulfide_interchange"/>
</dbReference>
<dbReference type="PROSITE" id="PS00194">
    <property type="entry name" value="THIOREDOXIN_1"/>
    <property type="match status" value="1"/>
</dbReference>
<dbReference type="PROSITE" id="PS51352">
    <property type="entry name" value="THIOREDOXIN_2"/>
    <property type="match status" value="1"/>
</dbReference>
<dbReference type="Proteomes" id="UP001156690">
    <property type="component" value="Unassembled WGS sequence"/>
</dbReference>
<evidence type="ECO:0000256" key="1">
    <source>
        <dbReference type="ARBA" id="ARBA00023284"/>
    </source>
</evidence>
<sequence>MTYVTKWLGGLGLAFGLVMPSYAEEGKAAVSLTPEQTTQLAKINAILKGHPQIIGDLSKSLEAYVAQLKQVEVALKEQRSWLTQAPEHSKSGAENPALTIINFTDYNCPYCKRLEIGLAKLLIEIDNVKVVNIYVPLQQQIASGTNTNSAFYALKVWEKEPEKFAEVHRLLVAHPTRHDAESLNRIAKETGTEKYLETGEREESIVSRNMQAFGQLGLRGTPALIINDEIVPGFLPYGELKKAVQKELN</sequence>
<dbReference type="AlphaFoldDB" id="A0AAV5P2C3"/>
<proteinExistence type="predicted"/>
<dbReference type="Pfam" id="PF13462">
    <property type="entry name" value="Thioredoxin_4"/>
    <property type="match status" value="1"/>
</dbReference>
<accession>A0AAV5P2C3</accession>
<dbReference type="InterPro" id="IPR036249">
    <property type="entry name" value="Thioredoxin-like_sf"/>
</dbReference>
<organism evidence="3 4">
    <name type="scientific">Vibrio penaeicida</name>
    <dbReference type="NCBI Taxonomy" id="104609"/>
    <lineage>
        <taxon>Bacteria</taxon>
        <taxon>Pseudomonadati</taxon>
        <taxon>Pseudomonadota</taxon>
        <taxon>Gammaproteobacteria</taxon>
        <taxon>Vibrionales</taxon>
        <taxon>Vibrionaceae</taxon>
        <taxon>Vibrio</taxon>
    </lineage>
</organism>
<dbReference type="EMBL" id="BSNX01000075">
    <property type="protein sequence ID" value="GLQ76036.1"/>
    <property type="molecule type" value="Genomic_DNA"/>
</dbReference>
<keyword evidence="4" id="KW-1185">Reference proteome</keyword>
<dbReference type="SUPFAM" id="SSF52833">
    <property type="entry name" value="Thioredoxin-like"/>
    <property type="match status" value="1"/>
</dbReference>
<dbReference type="InterPro" id="IPR012336">
    <property type="entry name" value="Thioredoxin-like_fold"/>
</dbReference>
<dbReference type="CDD" id="cd03023">
    <property type="entry name" value="DsbA_Com1_like"/>
    <property type="match status" value="1"/>
</dbReference>
<reference evidence="4" key="1">
    <citation type="journal article" date="2019" name="Int. J. Syst. Evol. Microbiol.">
        <title>The Global Catalogue of Microorganisms (GCM) 10K type strain sequencing project: providing services to taxonomists for standard genome sequencing and annotation.</title>
        <authorList>
            <consortium name="The Broad Institute Genomics Platform"/>
            <consortium name="The Broad Institute Genome Sequencing Center for Infectious Disease"/>
            <person name="Wu L."/>
            <person name="Ma J."/>
        </authorList>
    </citation>
    <scope>NUCLEOTIDE SEQUENCE [LARGE SCALE GENOMIC DNA]</scope>
    <source>
        <strain evidence="4">NBRC 15640</strain>
    </source>
</reference>
<evidence type="ECO:0000313" key="3">
    <source>
        <dbReference type="EMBL" id="GLQ76036.1"/>
    </source>
</evidence>
<protein>
    <submittedName>
        <fullName evidence="3">Outer membrane protein</fullName>
    </submittedName>
</protein>
<name>A0AAV5P2C3_9VIBR</name>
<evidence type="ECO:0000259" key="2">
    <source>
        <dbReference type="PROSITE" id="PS51352"/>
    </source>
</evidence>
<dbReference type="PANTHER" id="PTHR35272:SF3">
    <property type="entry name" value="THIOL:DISULFIDE INTERCHANGE PROTEIN DSBC"/>
    <property type="match status" value="1"/>
</dbReference>